<evidence type="ECO:0000313" key="1">
    <source>
        <dbReference type="EMBL" id="CAB4194056.1"/>
    </source>
</evidence>
<sequence length="351" mass="37570">MSAWTPEWKVTINGVSTYASLTLANLTITSGRSDIYSQPSAGYCSVTIVNTNLGSISLDINDDVLIQVKNSSGSYVNLFGGTITDLDITVDKSGANGIVELISIKALGALAKLTKVLTDGVLAKAFDGTQIYSILEPLLFNKWSQVPAALTWANYTATTTWANAENSGIGEIDRPGDYELTSRASSPTTAYDLVTQLATSGLGYCYEDSSGRICYADSTHRSQYLAANGYIELSANHAIGSGLKISKRSGDVRNSVKITYKNNQTTSATNATSIATYGELGQNISTSLENLADANTQAAFYLALRAYPQYMFRSITFPIASSELDNGDRDALLNVFIGQPLDITNLPSNMI</sequence>
<reference evidence="1" key="1">
    <citation type="submission" date="2020-05" db="EMBL/GenBank/DDBJ databases">
        <authorList>
            <person name="Chiriac C."/>
            <person name="Salcher M."/>
            <person name="Ghai R."/>
            <person name="Kavagutti S V."/>
        </authorList>
    </citation>
    <scope>NUCLEOTIDE SEQUENCE</scope>
</reference>
<protein>
    <submittedName>
        <fullName evidence="1">Uncharacterized protein</fullName>
    </submittedName>
</protein>
<gene>
    <name evidence="1" type="ORF">UFOVP1258_1</name>
</gene>
<organism evidence="1">
    <name type="scientific">uncultured Caudovirales phage</name>
    <dbReference type="NCBI Taxonomy" id="2100421"/>
    <lineage>
        <taxon>Viruses</taxon>
        <taxon>Duplodnaviria</taxon>
        <taxon>Heunggongvirae</taxon>
        <taxon>Uroviricota</taxon>
        <taxon>Caudoviricetes</taxon>
        <taxon>Peduoviridae</taxon>
        <taxon>Maltschvirus</taxon>
        <taxon>Maltschvirus maltsch</taxon>
    </lineage>
</organism>
<feature type="non-terminal residue" evidence="1">
    <location>
        <position position="351"/>
    </location>
</feature>
<proteinExistence type="predicted"/>
<dbReference type="EMBL" id="LR797205">
    <property type="protein sequence ID" value="CAB4194056.1"/>
    <property type="molecule type" value="Genomic_DNA"/>
</dbReference>
<name>A0A6J5RI65_9CAUD</name>
<accession>A0A6J5RI65</accession>